<keyword evidence="4" id="KW-0067">ATP-binding</keyword>
<dbReference type="InterPro" id="IPR032675">
    <property type="entry name" value="LRR_dom_sf"/>
</dbReference>
<proteinExistence type="inferred from homology"/>
<dbReference type="InterPro" id="IPR027417">
    <property type="entry name" value="P-loop_NTPase"/>
</dbReference>
<evidence type="ECO:0000256" key="1">
    <source>
        <dbReference type="ARBA" id="ARBA00008894"/>
    </source>
</evidence>
<dbReference type="InterPro" id="IPR002182">
    <property type="entry name" value="NB-ARC"/>
</dbReference>
<dbReference type="SUPFAM" id="SSF52540">
    <property type="entry name" value="P-loop containing nucleoside triphosphate hydrolases"/>
    <property type="match status" value="1"/>
</dbReference>
<organism evidence="7 8">
    <name type="scientific">Salix brachista</name>
    <dbReference type="NCBI Taxonomy" id="2182728"/>
    <lineage>
        <taxon>Eukaryota</taxon>
        <taxon>Viridiplantae</taxon>
        <taxon>Streptophyta</taxon>
        <taxon>Embryophyta</taxon>
        <taxon>Tracheophyta</taxon>
        <taxon>Spermatophyta</taxon>
        <taxon>Magnoliopsida</taxon>
        <taxon>eudicotyledons</taxon>
        <taxon>Gunneridae</taxon>
        <taxon>Pentapetalae</taxon>
        <taxon>rosids</taxon>
        <taxon>fabids</taxon>
        <taxon>Malpighiales</taxon>
        <taxon>Salicaceae</taxon>
        <taxon>Saliceae</taxon>
        <taxon>Salix</taxon>
    </lineage>
</organism>
<keyword evidence="2" id="KW-0547">Nucleotide-binding</keyword>
<feature type="domain" description="NB-ARC" evidence="5">
    <location>
        <begin position="22"/>
        <end position="79"/>
    </location>
</feature>
<evidence type="ECO:0008006" key="9">
    <source>
        <dbReference type="Google" id="ProtNLM"/>
    </source>
</evidence>
<dbReference type="Pfam" id="PF00931">
    <property type="entry name" value="NB-ARC"/>
    <property type="match status" value="1"/>
</dbReference>
<comment type="caution">
    <text evidence="7">The sequence shown here is derived from an EMBL/GenBank/DDBJ whole genome shotgun (WGS) entry which is preliminary data.</text>
</comment>
<gene>
    <name evidence="7" type="ORF">DKX38_019303</name>
</gene>
<dbReference type="Pfam" id="PF23247">
    <property type="entry name" value="LRR_RPS2"/>
    <property type="match status" value="2"/>
</dbReference>
<keyword evidence="8" id="KW-1185">Reference proteome</keyword>
<comment type="similarity">
    <text evidence="1">Belongs to the disease resistance NB-LRR family.</text>
</comment>
<evidence type="ECO:0000256" key="3">
    <source>
        <dbReference type="ARBA" id="ARBA00022821"/>
    </source>
</evidence>
<keyword evidence="3" id="KW-0611">Plant defense</keyword>
<dbReference type="SUPFAM" id="SSF52047">
    <property type="entry name" value="RNI-like"/>
    <property type="match status" value="1"/>
</dbReference>
<evidence type="ECO:0000259" key="6">
    <source>
        <dbReference type="Pfam" id="PF23247"/>
    </source>
</evidence>
<dbReference type="GO" id="GO:0043531">
    <property type="term" value="F:ADP binding"/>
    <property type="evidence" value="ECO:0007669"/>
    <property type="project" value="InterPro"/>
</dbReference>
<dbReference type="AlphaFoldDB" id="A0A5N5KFV0"/>
<dbReference type="Proteomes" id="UP000326939">
    <property type="component" value="Chromosome 13"/>
</dbReference>
<dbReference type="EMBL" id="VDCV01000013">
    <property type="protein sequence ID" value="KAB5529222.1"/>
    <property type="molecule type" value="Genomic_DNA"/>
</dbReference>
<evidence type="ECO:0000256" key="4">
    <source>
        <dbReference type="ARBA" id="ARBA00022840"/>
    </source>
</evidence>
<evidence type="ECO:0000256" key="2">
    <source>
        <dbReference type="ARBA" id="ARBA00022741"/>
    </source>
</evidence>
<dbReference type="GO" id="GO:0006952">
    <property type="term" value="P:defense response"/>
    <property type="evidence" value="ECO:0007669"/>
    <property type="project" value="UniProtKB-KW"/>
</dbReference>
<sequence length="573" mass="64955">MQRNSQIQKSAENSSKLQQRLELDDVGIPSGSDNRGCKILMTSRDRNALCGGMDTKKLFHLQVLLENEAWNLFKNMAGDAIKYPDLQLVAVEVAKRCAGLPILLVTVASALKDGDLSDWKDALERLKRFDKEEIDSRVYSALELSYTSLKGEEIKSVFLLCGQLRPHGILILDLLKYTIGLGLFKRISTLEEARHRLHKLTIFLPVVGLVDPDKLKPGDLVGVTKDSYLILDTLPHHLPAMHFTWTTGCDFPSILRLPPIWKRNPRHMWRCNHVKHEVGCDGAGNDARVAQEAEKKVIAWELREKYLGDQEWEAQVVRFGSLQQENQVRKEAIQGKELQNQSVMHENEQCNGLRLKELGREEVPCPNRTARTVIPNLEELSLNVKDAAKNMEKLVVTGGLFKELFPCQLVDEEEHTLARIRCLELFCLPYMEKIWNQDLRADQLLQNLETLEVRFCDNLINFAPSASSFGNLTALHVRGCQALKYLVTSSTARSLVQLSVMSIQDCKMVTEIVASNGDEAGNEINFRKLESLKLDCLESLTSFCSVDFTFRFPCLTEVIVTNCPKMKTFPWES</sequence>
<dbReference type="InterPro" id="IPR042197">
    <property type="entry name" value="Apaf_helical"/>
</dbReference>
<dbReference type="InterPro" id="IPR012340">
    <property type="entry name" value="NA-bd_OB-fold"/>
</dbReference>
<feature type="domain" description="Disease resistance protein At4g27190-like leucine-rich repeats" evidence="6">
    <location>
        <begin position="381"/>
        <end position="464"/>
    </location>
</feature>
<name>A0A5N5KFV0_9ROSI</name>
<dbReference type="GO" id="GO:0005524">
    <property type="term" value="F:ATP binding"/>
    <property type="evidence" value="ECO:0007669"/>
    <property type="project" value="UniProtKB-KW"/>
</dbReference>
<evidence type="ECO:0000313" key="8">
    <source>
        <dbReference type="Proteomes" id="UP000326939"/>
    </source>
</evidence>
<dbReference type="Gene3D" id="2.40.50.140">
    <property type="entry name" value="Nucleic acid-binding proteins"/>
    <property type="match status" value="1"/>
</dbReference>
<dbReference type="PANTHER" id="PTHR33463:SF203">
    <property type="entry name" value="AAA+ ATPASE DOMAIN-CONTAINING PROTEIN"/>
    <property type="match status" value="1"/>
</dbReference>
<feature type="domain" description="Disease resistance protein At4g27190-like leucine-rich repeats" evidence="6">
    <location>
        <begin position="466"/>
        <end position="568"/>
    </location>
</feature>
<dbReference type="PANTHER" id="PTHR33463">
    <property type="entry name" value="NB-ARC DOMAIN-CONTAINING PROTEIN-RELATED"/>
    <property type="match status" value="1"/>
</dbReference>
<dbReference type="Gene3D" id="3.80.10.10">
    <property type="entry name" value="Ribonuclease Inhibitor"/>
    <property type="match status" value="1"/>
</dbReference>
<evidence type="ECO:0000313" key="7">
    <source>
        <dbReference type="EMBL" id="KAB5529222.1"/>
    </source>
</evidence>
<dbReference type="InterPro" id="IPR050905">
    <property type="entry name" value="Plant_NBS-LRR"/>
</dbReference>
<protein>
    <recommendedName>
        <fullName evidence="9">NB-ARC domain-containing protein</fullName>
    </recommendedName>
</protein>
<evidence type="ECO:0000259" key="5">
    <source>
        <dbReference type="Pfam" id="PF00931"/>
    </source>
</evidence>
<dbReference type="InterPro" id="IPR057135">
    <property type="entry name" value="At4g27190-like_LRR"/>
</dbReference>
<dbReference type="Gene3D" id="1.10.8.430">
    <property type="entry name" value="Helical domain of apoptotic protease-activating factors"/>
    <property type="match status" value="1"/>
</dbReference>
<accession>A0A5N5KFV0</accession>
<reference evidence="8" key="1">
    <citation type="journal article" date="2019" name="Gigascience">
        <title>De novo genome assembly of the endangered Acer yangbiense, a plant species with extremely small populations endemic to Yunnan Province, China.</title>
        <authorList>
            <person name="Yang J."/>
            <person name="Wariss H.M."/>
            <person name="Tao L."/>
            <person name="Zhang R."/>
            <person name="Yun Q."/>
            <person name="Hollingsworth P."/>
            <person name="Dao Z."/>
            <person name="Luo G."/>
            <person name="Guo H."/>
            <person name="Ma Y."/>
            <person name="Sun W."/>
        </authorList>
    </citation>
    <scope>NUCLEOTIDE SEQUENCE [LARGE SCALE GENOMIC DNA]</scope>
    <source>
        <strain evidence="8">cv. br00</strain>
    </source>
</reference>